<feature type="region of interest" description="Disordered" evidence="7">
    <location>
        <begin position="1937"/>
        <end position="1963"/>
    </location>
</feature>
<sequence>MDETAIPKIPAKLITRSKAKSSTGYRQIVNFLDNLSRDETGAPVKWKFNQTGVKLARGIGKKIADAGKQGTTLKYDARTSLVKAVLRKKYSSSKVPSSCTFSNTRGKNTADSDESTNTVINGDTASVTNESRLPQKVGIHQQENKSVTKKTGKGKDELSSDLAESACAPVAVPRKRGRPPKKKTEPIIDSLLDGSVKNKKTAESVDKVQSWTNLNQKLYKKSLLGNFIKKNVDSTSLDDSADSDSRVDSEVETESVGSSVSSVSVKKKMKQMNRAGIMLGPAKLLRSQDSLMTRKSKGMKASLVQAHRKPRKRTLSGGFELLDENLLRKKLRQDEDHQSDIDSDYSEGIQKNLTKLDDSEEECTSVTGITKVTSDTSKKPGGKKSILTDDKNTLPSMTNIVPVSSTNDPNTALQNINIVPAQPKKRGRPPRVKPIVSSSEPIKIGKKTKLLGPKCAQERARNMLRKRNDVAIPRTGLQIIGPGGLVFMRKSVDLPQKLISNDSLHGHESNLKADILFKDEVSSTNEKYTCDKDIQSTFKQEVPLDIENKSSVESVVKSMHLSIDTKENVVPPEEDISKTETTVTKSDITSKTEESLNSVEYVASVKCVEDSGLSDADSFIKDCVSDKDNLLIKEKKVKDASLTESIISNCELNKATQDSETNATATETDISTQEDTVLVSVTVIQSPTCESSPVSEKNEQEQQITSSDAKDIVHNTCKQSAIDDQHLAPCANRIDQMKKHADMDDPSNRTTLASNLKEIETESASIELNQTKTVVGESCESLKITVRDQEIVDDTKTESEVFPMETSATEEHETNCKEVDRNENLDISLESKEVDMYNSVPQYTEDSCKKKDDSDGKTGKLSPLSDDDRTDAKVDSEKKLGVKREFQLRQKASRSPLEIIAMRQSQEERQYILEQTQKAMKREEKQKKMREKIKKIENENMEKCKEERKKEEKAKVVEHITEENLEKEEDNDEVKVPEEKPEDIKNAVQIDEEREQKSIVSEHAECKACSVVLIDFVKYLKMTNSSYSVESGSVMEEWETIADTETTLSEESTESSIHEETHEAETEVVPKLSDEEPKQFEDVLLKSDDDGKSSNKVDENKPAKKKRKPSARKQARCVTYSAQLTAEIVSNPFFNGDETQTVPPLRLKIKQNIIAKPKPRSKKGMKFTVKKRRTARKGMPSEKGLPNTGLFLEGTDSAGTAAKKTDNGKSSFEKSYVEFYHNQGYEHKVKASRKQKNSKTNNHTFSFETITDEENALSKQTQPVNNSQDNTIVFQCTHNSCGFVSETKRVMESHIYVHMKNIPFRCVHCNEVFQSRGLTFLHMRSVHPDLDARMEAAEKVDEGLFYKEMEQTPPNSLQSPSRETTVIDSLPDTVAPLKTSSGTTGCYCCSHCDFSAPSQQDILNHIHSFHSNDIQYTCTLCNMSIPGSKEGIPNHFAKAHPNQPVTYKCLPEFYDVTKNQQNAGNADKGNIFDRMNDLFTTDQHESHGRPHVQKTSAEADSTTAEMDDSSRKEELDGIEELGKSYQSGIKRTANQNTGIQGIPIVYAAMQTIPGPKSVPLVATGLGIQQPLIFQQEPAVVDNNDMGLKIVDVVSLSDLANTWNQQSEQTQEKSQNVQAVEHEAVLNSNPLKECGQLHMPQNPPQTDPQHILLQMQYEQRQKQQRILQKQQQQEAKKSDKQDSFGTTYKCEKCNVHAPILSAMVEHLRVTHKDIQRLFLCPYCRQYEGSNEPEIHRHIKQYHQTPDQKSPPVALSSAAKKHLRTIQVAVDADSKKVGDRFVVEKDIYKCLKCQKHMPSLNFIYDHLDKAHHEVFVYVCPYCKIFKAKTEAQVFHHIKSEHKKCTEDIMLSLAIEENLFTRVQSLVKEKPSRPTHAQKSQQGAKAPSKGINETEDEVIVVGESHKLVHEMTSPPKPMQPNIPKAPIARMRMPSQFVNPPPAHFQQSKSSLRKSTPHHIPPQSQHSEKEIFEHQNYQQFNIPRNRHGSALPKMAQTSTVPPPLMRAPPPLLRFPSDGNASRMQNQGNVMKAYASQTSGNTVGSPSYSHVNQRVISHQQSQHLSTANVVPSLERKVVASSASQMSTARPVLRVPSVPLHIQQQRPAGNLRVSPYQDFNHSPGPMAPVNRKGDGYAPLDLSKSPAPPSQPKNNIDEGDDLPPDAFQIFNLRPAAQQIRPQVVQQQMTPMVMRNMSPLAFQARFRQQMQLQQQMNRIPMARAPRQHRALMNRPPPYTRTPRHSRGVPRPYTPRSAINQAVPNVLPTKEVAAPIQPTLSKDGRNMVGLGLMRVFKCPYCPDVVPLGMGEVAPHIEKVHPGHSIVFMKIDK</sequence>
<feature type="compositionally biased region" description="Low complexity" evidence="7">
    <location>
        <begin position="1661"/>
        <end position="1672"/>
    </location>
</feature>
<dbReference type="PROSITE" id="PS50157">
    <property type="entry name" value="ZINC_FINGER_C2H2_2"/>
    <property type="match status" value="1"/>
</dbReference>
<evidence type="ECO:0000256" key="5">
    <source>
        <dbReference type="PROSITE-ProRule" id="PRU00042"/>
    </source>
</evidence>
<dbReference type="Proteomes" id="UP000242188">
    <property type="component" value="Unassembled WGS sequence"/>
</dbReference>
<dbReference type="InterPro" id="IPR050688">
    <property type="entry name" value="Zinc_finger/UBP_domain"/>
</dbReference>
<feature type="region of interest" description="Disordered" evidence="7">
    <location>
        <begin position="1661"/>
        <end position="1680"/>
    </location>
</feature>
<dbReference type="GO" id="GO:0005634">
    <property type="term" value="C:nucleus"/>
    <property type="evidence" value="ECO:0007669"/>
    <property type="project" value="TreeGrafter"/>
</dbReference>
<feature type="region of interest" description="Disordered" evidence="7">
    <location>
        <begin position="2223"/>
        <end position="2247"/>
    </location>
</feature>
<feature type="region of interest" description="Disordered" evidence="7">
    <location>
        <begin position="1980"/>
        <end position="2001"/>
    </location>
</feature>
<feature type="compositionally biased region" description="Basic and acidic residues" evidence="7">
    <location>
        <begin position="809"/>
        <end position="835"/>
    </location>
</feature>
<keyword evidence="1" id="KW-0479">Metal-binding</keyword>
<organism evidence="9 10">
    <name type="scientific">Mizuhopecten yessoensis</name>
    <name type="common">Japanese scallop</name>
    <name type="synonym">Patinopecten yessoensis</name>
    <dbReference type="NCBI Taxonomy" id="6573"/>
    <lineage>
        <taxon>Eukaryota</taxon>
        <taxon>Metazoa</taxon>
        <taxon>Spiralia</taxon>
        <taxon>Lophotrochozoa</taxon>
        <taxon>Mollusca</taxon>
        <taxon>Bivalvia</taxon>
        <taxon>Autobranchia</taxon>
        <taxon>Pteriomorphia</taxon>
        <taxon>Pectinida</taxon>
        <taxon>Pectinoidea</taxon>
        <taxon>Pectinidae</taxon>
        <taxon>Mizuhopecten</taxon>
    </lineage>
</organism>
<dbReference type="GO" id="GO:0045944">
    <property type="term" value="P:positive regulation of transcription by RNA polymerase II"/>
    <property type="evidence" value="ECO:0007669"/>
    <property type="project" value="TreeGrafter"/>
</dbReference>
<feature type="compositionally biased region" description="Polar residues" evidence="7">
    <location>
        <begin position="94"/>
        <end position="132"/>
    </location>
</feature>
<name>A0A210PWS7_MIZYE</name>
<feature type="compositionally biased region" description="Basic and acidic residues" evidence="7">
    <location>
        <begin position="866"/>
        <end position="881"/>
    </location>
</feature>
<dbReference type="InterPro" id="IPR013087">
    <property type="entry name" value="Znf_C2H2_type"/>
</dbReference>
<feature type="region of interest" description="Disordered" evidence="7">
    <location>
        <begin position="802"/>
        <end position="881"/>
    </location>
</feature>
<dbReference type="PANTHER" id="PTHR24403">
    <property type="entry name" value="ZINC FINGER PROTEIN"/>
    <property type="match status" value="1"/>
</dbReference>
<evidence type="ECO:0000256" key="3">
    <source>
        <dbReference type="ARBA" id="ARBA00022771"/>
    </source>
</evidence>
<dbReference type="SMART" id="SM00384">
    <property type="entry name" value="AT_hook"/>
    <property type="match status" value="2"/>
</dbReference>
<feature type="compositionally biased region" description="Basic and acidic residues" evidence="7">
    <location>
        <begin position="973"/>
        <end position="985"/>
    </location>
</feature>
<feature type="domain" description="C2H2-type" evidence="8">
    <location>
        <begin position="1304"/>
        <end position="1332"/>
    </location>
</feature>
<dbReference type="InterPro" id="IPR017956">
    <property type="entry name" value="AT_hook_DNA-bd_motif"/>
</dbReference>
<evidence type="ECO:0000259" key="8">
    <source>
        <dbReference type="PROSITE" id="PS50157"/>
    </source>
</evidence>
<evidence type="ECO:0000256" key="7">
    <source>
        <dbReference type="SAM" id="MobiDB-lite"/>
    </source>
</evidence>
<feature type="region of interest" description="Disordered" evidence="7">
    <location>
        <begin position="688"/>
        <end position="709"/>
    </location>
</feature>
<dbReference type="GO" id="GO:0008270">
    <property type="term" value="F:zinc ion binding"/>
    <property type="evidence" value="ECO:0007669"/>
    <property type="project" value="UniProtKB-KW"/>
</dbReference>
<feature type="compositionally biased region" description="Polar residues" evidence="7">
    <location>
        <begin position="1238"/>
        <end position="1248"/>
    </location>
</feature>
<proteinExistence type="predicted"/>
<comment type="caution">
    <text evidence="9">The sequence shown here is derived from an EMBL/GenBank/DDBJ whole genome shotgun (WGS) entry which is preliminary data.</text>
</comment>
<keyword evidence="6" id="KW-0175">Coiled coil</keyword>
<dbReference type="SMART" id="SM00355">
    <property type="entry name" value="ZnF_C2H2"/>
    <property type="match status" value="9"/>
</dbReference>
<dbReference type="GO" id="GO:0003677">
    <property type="term" value="F:DNA binding"/>
    <property type="evidence" value="ECO:0007669"/>
    <property type="project" value="InterPro"/>
</dbReference>
<feature type="region of interest" description="Disordered" evidence="7">
    <location>
        <begin position="1481"/>
        <end position="1515"/>
    </location>
</feature>
<gene>
    <name evidence="9" type="ORF">KP79_PYT15968</name>
</gene>
<protein>
    <recommendedName>
        <fullName evidence="8">C2H2-type domain-containing protein</fullName>
    </recommendedName>
</protein>
<feature type="region of interest" description="Disordered" evidence="7">
    <location>
        <begin position="234"/>
        <end position="255"/>
    </location>
</feature>
<feature type="region of interest" description="Disordered" evidence="7">
    <location>
        <begin position="1865"/>
        <end position="1890"/>
    </location>
</feature>
<dbReference type="EMBL" id="NEDP02005434">
    <property type="protein sequence ID" value="OWF40940.1"/>
    <property type="molecule type" value="Genomic_DNA"/>
</dbReference>
<feature type="compositionally biased region" description="Polar residues" evidence="7">
    <location>
        <begin position="1493"/>
        <end position="1504"/>
    </location>
</feature>
<feature type="region of interest" description="Disordered" evidence="7">
    <location>
        <begin position="2099"/>
        <end position="2158"/>
    </location>
</feature>
<feature type="compositionally biased region" description="Basic and acidic residues" evidence="7">
    <location>
        <begin position="846"/>
        <end position="858"/>
    </location>
</feature>
<feature type="compositionally biased region" description="Basic and acidic residues" evidence="7">
    <location>
        <begin position="1056"/>
        <end position="1065"/>
    </location>
</feature>
<keyword evidence="4" id="KW-0862">Zinc</keyword>
<feature type="compositionally biased region" description="Basic residues" evidence="7">
    <location>
        <begin position="1103"/>
        <end position="1115"/>
    </location>
</feature>
<evidence type="ECO:0000256" key="1">
    <source>
        <dbReference type="ARBA" id="ARBA00022723"/>
    </source>
</evidence>
<feature type="compositionally biased region" description="Basic and acidic residues" evidence="7">
    <location>
        <begin position="1072"/>
        <end position="1102"/>
    </location>
</feature>
<keyword evidence="3 5" id="KW-0863">Zinc-finger</keyword>
<keyword evidence="2" id="KW-0677">Repeat</keyword>
<dbReference type="PANTHER" id="PTHR24403:SF67">
    <property type="entry name" value="FI01116P-RELATED"/>
    <property type="match status" value="1"/>
</dbReference>
<feature type="region of interest" description="Disordered" evidence="7">
    <location>
        <begin position="962"/>
        <end position="986"/>
    </location>
</feature>
<dbReference type="OrthoDB" id="6101405at2759"/>
<feature type="compositionally biased region" description="Polar residues" evidence="7">
    <location>
        <begin position="688"/>
        <end position="707"/>
    </location>
</feature>
<dbReference type="PROSITE" id="PS00028">
    <property type="entry name" value="ZINC_FINGER_C2H2_1"/>
    <property type="match status" value="1"/>
</dbReference>
<feature type="region of interest" description="Disordered" evidence="7">
    <location>
        <begin position="1228"/>
        <end position="1248"/>
    </location>
</feature>
<evidence type="ECO:0000256" key="4">
    <source>
        <dbReference type="ARBA" id="ARBA00022833"/>
    </source>
</evidence>
<feature type="compositionally biased region" description="Basic residues" evidence="7">
    <location>
        <begin position="1159"/>
        <end position="1176"/>
    </location>
</feature>
<evidence type="ECO:0000313" key="9">
    <source>
        <dbReference type="EMBL" id="OWF40940.1"/>
    </source>
</evidence>
<reference evidence="9 10" key="1">
    <citation type="journal article" date="2017" name="Nat. Ecol. Evol.">
        <title>Scallop genome provides insights into evolution of bilaterian karyotype and development.</title>
        <authorList>
            <person name="Wang S."/>
            <person name="Zhang J."/>
            <person name="Jiao W."/>
            <person name="Li J."/>
            <person name="Xun X."/>
            <person name="Sun Y."/>
            <person name="Guo X."/>
            <person name="Huan P."/>
            <person name="Dong B."/>
            <person name="Zhang L."/>
            <person name="Hu X."/>
            <person name="Sun X."/>
            <person name="Wang J."/>
            <person name="Zhao C."/>
            <person name="Wang Y."/>
            <person name="Wang D."/>
            <person name="Huang X."/>
            <person name="Wang R."/>
            <person name="Lv J."/>
            <person name="Li Y."/>
            <person name="Zhang Z."/>
            <person name="Liu B."/>
            <person name="Lu W."/>
            <person name="Hui Y."/>
            <person name="Liang J."/>
            <person name="Zhou Z."/>
            <person name="Hou R."/>
            <person name="Li X."/>
            <person name="Liu Y."/>
            <person name="Li H."/>
            <person name="Ning X."/>
            <person name="Lin Y."/>
            <person name="Zhao L."/>
            <person name="Xing Q."/>
            <person name="Dou J."/>
            <person name="Li Y."/>
            <person name="Mao J."/>
            <person name="Guo H."/>
            <person name="Dou H."/>
            <person name="Li T."/>
            <person name="Mu C."/>
            <person name="Jiang W."/>
            <person name="Fu Q."/>
            <person name="Fu X."/>
            <person name="Miao Y."/>
            <person name="Liu J."/>
            <person name="Yu Q."/>
            <person name="Li R."/>
            <person name="Liao H."/>
            <person name="Li X."/>
            <person name="Kong Y."/>
            <person name="Jiang Z."/>
            <person name="Chourrout D."/>
            <person name="Li R."/>
            <person name="Bao Z."/>
        </authorList>
    </citation>
    <scope>NUCLEOTIDE SEQUENCE [LARGE SCALE GENOMIC DNA]</scope>
    <source>
        <strain evidence="9 10">PY_sf001</strain>
    </source>
</reference>
<keyword evidence="10" id="KW-1185">Reference proteome</keyword>
<evidence type="ECO:0000256" key="2">
    <source>
        <dbReference type="ARBA" id="ARBA00022737"/>
    </source>
</evidence>
<dbReference type="Gene3D" id="3.30.160.60">
    <property type="entry name" value="Classic Zinc Finger"/>
    <property type="match status" value="3"/>
</dbReference>
<feature type="region of interest" description="Disordered" evidence="7">
    <location>
        <begin position="1044"/>
        <end position="1116"/>
    </location>
</feature>
<feature type="coiled-coil region" evidence="6">
    <location>
        <begin position="913"/>
        <end position="954"/>
    </location>
</feature>
<feature type="region of interest" description="Disordered" evidence="7">
    <location>
        <begin position="94"/>
        <end position="168"/>
    </location>
</feature>
<evidence type="ECO:0000256" key="6">
    <source>
        <dbReference type="SAM" id="Coils"/>
    </source>
</evidence>
<accession>A0A210PWS7</accession>
<feature type="region of interest" description="Disordered" evidence="7">
    <location>
        <begin position="1159"/>
        <end position="1208"/>
    </location>
</feature>
<evidence type="ECO:0000313" key="10">
    <source>
        <dbReference type="Proteomes" id="UP000242188"/>
    </source>
</evidence>